<feature type="chain" id="PRO_5045576466" evidence="1">
    <location>
        <begin position="19"/>
        <end position="277"/>
    </location>
</feature>
<feature type="signal peptide" evidence="1">
    <location>
        <begin position="1"/>
        <end position="18"/>
    </location>
</feature>
<dbReference type="Proteomes" id="UP001597510">
    <property type="component" value="Unassembled WGS sequence"/>
</dbReference>
<dbReference type="EMBL" id="JBHULC010000027">
    <property type="protein sequence ID" value="MFD2523182.1"/>
    <property type="molecule type" value="Genomic_DNA"/>
</dbReference>
<evidence type="ECO:0000313" key="4">
    <source>
        <dbReference type="Proteomes" id="UP001597510"/>
    </source>
</evidence>
<protein>
    <submittedName>
        <fullName evidence="3">Porin family protein</fullName>
    </submittedName>
</protein>
<comment type="caution">
    <text evidence="3">The sequence shown here is derived from an EMBL/GenBank/DDBJ whole genome shotgun (WGS) entry which is preliminary data.</text>
</comment>
<dbReference type="RefSeq" id="WP_340239260.1">
    <property type="nucleotide sequence ID" value="NZ_JBBEWC010000012.1"/>
</dbReference>
<reference evidence="4" key="1">
    <citation type="journal article" date="2019" name="Int. J. Syst. Evol. Microbiol.">
        <title>The Global Catalogue of Microorganisms (GCM) 10K type strain sequencing project: providing services to taxonomists for standard genome sequencing and annotation.</title>
        <authorList>
            <consortium name="The Broad Institute Genomics Platform"/>
            <consortium name="The Broad Institute Genome Sequencing Center for Infectious Disease"/>
            <person name="Wu L."/>
            <person name="Ma J."/>
        </authorList>
    </citation>
    <scope>NUCLEOTIDE SEQUENCE [LARGE SCALE GENOMIC DNA]</scope>
    <source>
        <strain evidence="4">KCTC 52344</strain>
    </source>
</reference>
<dbReference type="Pfam" id="PF13568">
    <property type="entry name" value="OMP_b-brl_2"/>
    <property type="match status" value="1"/>
</dbReference>
<dbReference type="InterPro" id="IPR025665">
    <property type="entry name" value="Beta-barrel_OMP_2"/>
</dbReference>
<organism evidence="3 4">
    <name type="scientific">Emticicia soli</name>
    <dbReference type="NCBI Taxonomy" id="2027878"/>
    <lineage>
        <taxon>Bacteria</taxon>
        <taxon>Pseudomonadati</taxon>
        <taxon>Bacteroidota</taxon>
        <taxon>Cytophagia</taxon>
        <taxon>Cytophagales</taxon>
        <taxon>Leadbetterellaceae</taxon>
        <taxon>Emticicia</taxon>
    </lineage>
</organism>
<keyword evidence="1" id="KW-0732">Signal</keyword>
<gene>
    <name evidence="3" type="ORF">ACFSR2_19950</name>
</gene>
<evidence type="ECO:0000256" key="1">
    <source>
        <dbReference type="SAM" id="SignalP"/>
    </source>
</evidence>
<evidence type="ECO:0000259" key="2">
    <source>
        <dbReference type="Pfam" id="PF13568"/>
    </source>
</evidence>
<name>A0ABW5JDN5_9BACT</name>
<sequence length="277" mass="31075">MKSRLLLLLSLVSTTVLAQVQKDTVVAPKDSVKITPFVINDEKPQKKRKKKPEPDTTGYTQEFNRNEVGFQWGIRAGGGLNSLTTKEVSSVRIAPSGTPLLENGRIIRDQILSNKDQVMGYLGGFFVRMTRGFFYLQPEIFYNRKGGKFDILQSDGRLFKRVNTTYSAVNVPLLLGIRFRQARLFAGPMLEFPVSFNDELRDAVKVYTNNDLKKELFSRPSMGLSAGLGFEFKHFFIEGRFETSMGNIIDYGIGPASNPSKLQVSSRSLVLAIGFIK</sequence>
<keyword evidence="4" id="KW-1185">Reference proteome</keyword>
<proteinExistence type="predicted"/>
<feature type="domain" description="Outer membrane protein beta-barrel" evidence="2">
    <location>
        <begin position="69"/>
        <end position="249"/>
    </location>
</feature>
<evidence type="ECO:0000313" key="3">
    <source>
        <dbReference type="EMBL" id="MFD2523182.1"/>
    </source>
</evidence>
<accession>A0ABW5JDN5</accession>